<evidence type="ECO:0000313" key="4">
    <source>
        <dbReference type="Proteomes" id="UP000799771"/>
    </source>
</evidence>
<dbReference type="AlphaFoldDB" id="A0A6A6AG22"/>
<keyword evidence="4" id="KW-1185">Reference proteome</keyword>
<organism evidence="3 4">
    <name type="scientific">Dothidotthia symphoricarpi CBS 119687</name>
    <dbReference type="NCBI Taxonomy" id="1392245"/>
    <lineage>
        <taxon>Eukaryota</taxon>
        <taxon>Fungi</taxon>
        <taxon>Dikarya</taxon>
        <taxon>Ascomycota</taxon>
        <taxon>Pezizomycotina</taxon>
        <taxon>Dothideomycetes</taxon>
        <taxon>Pleosporomycetidae</taxon>
        <taxon>Pleosporales</taxon>
        <taxon>Dothidotthiaceae</taxon>
        <taxon>Dothidotthia</taxon>
    </lineage>
</organism>
<protein>
    <submittedName>
        <fullName evidence="3">Uncharacterized protein</fullName>
    </submittedName>
</protein>
<feature type="compositionally biased region" description="Low complexity" evidence="2">
    <location>
        <begin position="36"/>
        <end position="77"/>
    </location>
</feature>
<dbReference type="Proteomes" id="UP000799771">
    <property type="component" value="Unassembled WGS sequence"/>
</dbReference>
<gene>
    <name evidence="3" type="ORF">P153DRAFT_384080</name>
</gene>
<feature type="compositionally biased region" description="Acidic residues" evidence="2">
    <location>
        <begin position="115"/>
        <end position="125"/>
    </location>
</feature>
<feature type="region of interest" description="Disordered" evidence="2">
    <location>
        <begin position="1"/>
        <end position="143"/>
    </location>
</feature>
<feature type="coiled-coil region" evidence="1">
    <location>
        <begin position="170"/>
        <end position="197"/>
    </location>
</feature>
<sequence>MKPQKKNTRSIRDFFAPASQGLQGGSRPATPQQRGAHASLSTESSASSDPQGQPSATTTAASHPTSSIPSAIPSTATQATSPEAQLPVLSQTSANSGASKRVVSNGQQVVLNSDSDTDSLPDLDFGDVPAPKSKSTTQTTRSRFALDNSEDVLRKPPKKLTRTKQPFSLLVETARENRDLEQEIIEGKAELDRLVEVPVKSDVAIDEQALGQVVSDDEDSDKAHRLYLAMQRTNATQMDAAFHFFHDASDSHHLPLSFPRQSLPNHRWASVFEDPSTRDQAFLTGFAHQIFRIRELPQELASWTIDQICVGRNESLDYKYLELLEFHHQYLPDLLNRDRLDDMFRTIGADVKSLSSKDGLKLSVVSHTASKLPIPDSLRSIVRLLERAAPWLHTKTKCHALYILSHVCMDDSVSADADVLQHVQDAIEAIMCQFTDERKLTTGVGRPPTQDKEHSLIASQLSDLAQKLLPRVTHPILQRNLIRAFPVKSPLTAYFQRHLALSFLLYPTLVDVPLADPKILTLIHTHLNTSKHYQIRKNTDYDLLAARLTLLDIAIGPGPLSVPYQPLLSPAPSQAGSSPVMAPFPESAQVKHFNQAVDNLAQHVKMLSNSIMEAGAAVDLAILDAKDCSERLCARLEHAVRIGGRKVDNVFGGDDDEGQLKLSRFFVKKGGVDASAVGGGVKGIFDEEEDGGLEKVGLLPS</sequence>
<dbReference type="OrthoDB" id="5350396at2759"/>
<evidence type="ECO:0000256" key="1">
    <source>
        <dbReference type="SAM" id="Coils"/>
    </source>
</evidence>
<feature type="compositionally biased region" description="Low complexity" evidence="2">
    <location>
        <begin position="132"/>
        <end position="143"/>
    </location>
</feature>
<dbReference type="RefSeq" id="XP_033525246.1">
    <property type="nucleotide sequence ID" value="XM_033670304.1"/>
</dbReference>
<keyword evidence="1" id="KW-0175">Coiled coil</keyword>
<dbReference type="EMBL" id="ML977503">
    <property type="protein sequence ID" value="KAF2130859.1"/>
    <property type="molecule type" value="Genomic_DNA"/>
</dbReference>
<dbReference type="GeneID" id="54410736"/>
<proteinExistence type="predicted"/>
<reference evidence="3" key="1">
    <citation type="journal article" date="2020" name="Stud. Mycol.">
        <title>101 Dothideomycetes genomes: a test case for predicting lifestyles and emergence of pathogens.</title>
        <authorList>
            <person name="Haridas S."/>
            <person name="Albert R."/>
            <person name="Binder M."/>
            <person name="Bloem J."/>
            <person name="Labutti K."/>
            <person name="Salamov A."/>
            <person name="Andreopoulos B."/>
            <person name="Baker S."/>
            <person name="Barry K."/>
            <person name="Bills G."/>
            <person name="Bluhm B."/>
            <person name="Cannon C."/>
            <person name="Castanera R."/>
            <person name="Culley D."/>
            <person name="Daum C."/>
            <person name="Ezra D."/>
            <person name="Gonzalez J."/>
            <person name="Henrissat B."/>
            <person name="Kuo A."/>
            <person name="Liang C."/>
            <person name="Lipzen A."/>
            <person name="Lutzoni F."/>
            <person name="Magnuson J."/>
            <person name="Mondo S."/>
            <person name="Nolan M."/>
            <person name="Ohm R."/>
            <person name="Pangilinan J."/>
            <person name="Park H.-J."/>
            <person name="Ramirez L."/>
            <person name="Alfaro M."/>
            <person name="Sun H."/>
            <person name="Tritt A."/>
            <person name="Yoshinaga Y."/>
            <person name="Zwiers L.-H."/>
            <person name="Turgeon B."/>
            <person name="Goodwin S."/>
            <person name="Spatafora J."/>
            <person name="Crous P."/>
            <person name="Grigoriev I."/>
        </authorList>
    </citation>
    <scope>NUCLEOTIDE SEQUENCE</scope>
    <source>
        <strain evidence="3">CBS 119687</strain>
    </source>
</reference>
<feature type="compositionally biased region" description="Polar residues" evidence="2">
    <location>
        <begin position="78"/>
        <end position="110"/>
    </location>
</feature>
<evidence type="ECO:0000256" key="2">
    <source>
        <dbReference type="SAM" id="MobiDB-lite"/>
    </source>
</evidence>
<accession>A0A6A6AG22</accession>
<evidence type="ECO:0000313" key="3">
    <source>
        <dbReference type="EMBL" id="KAF2130859.1"/>
    </source>
</evidence>
<name>A0A6A6AG22_9PLEO</name>